<feature type="domain" description="General secretion pathway GspH" evidence="12">
    <location>
        <begin position="50"/>
        <end position="147"/>
    </location>
</feature>
<keyword evidence="7 11" id="KW-1133">Transmembrane helix</keyword>
<dbReference type="Pfam" id="PF12019">
    <property type="entry name" value="GspH"/>
    <property type="match status" value="1"/>
</dbReference>
<dbReference type="InterPro" id="IPR012902">
    <property type="entry name" value="N_methyl_site"/>
</dbReference>
<sequence>MFTTPSERRLARGFTLVELVSVITVLGILAAVAIPRMETETFQQAAFHTRVLAALRYAQKTAVSHRRPVCVTFPGLHSVSLNIDVAANDDCKTILLIPSANSNQIASGAATALFSEIPESFTFAANGTTSNRTIDFVGGARITIVGATGGVF</sequence>
<name>A0A1G8BXI8_9RHOO</name>
<evidence type="ECO:0000259" key="12">
    <source>
        <dbReference type="Pfam" id="PF12019"/>
    </source>
</evidence>
<dbReference type="EMBL" id="FNCY01000005">
    <property type="protein sequence ID" value="SDH37882.1"/>
    <property type="molecule type" value="Genomic_DNA"/>
</dbReference>
<dbReference type="STRING" id="83767.SAMN05660652_01621"/>
<evidence type="ECO:0000256" key="6">
    <source>
        <dbReference type="ARBA" id="ARBA00022692"/>
    </source>
</evidence>
<gene>
    <name evidence="13" type="ORF">SAMN05660652_01621</name>
</gene>
<keyword evidence="6 11" id="KW-0812">Transmembrane</keyword>
<dbReference type="GO" id="GO:0005886">
    <property type="term" value="C:plasma membrane"/>
    <property type="evidence" value="ECO:0007669"/>
    <property type="project" value="UniProtKB-SubCell"/>
</dbReference>
<dbReference type="InterPro" id="IPR045584">
    <property type="entry name" value="Pilin-like"/>
</dbReference>
<accession>A0A1G8BXI8</accession>
<evidence type="ECO:0000256" key="9">
    <source>
        <dbReference type="ARBA" id="ARBA00025772"/>
    </source>
</evidence>
<dbReference type="PROSITE" id="PS00409">
    <property type="entry name" value="PROKAR_NTER_METHYL"/>
    <property type="match status" value="1"/>
</dbReference>
<keyword evidence="5" id="KW-0997">Cell inner membrane</keyword>
<evidence type="ECO:0000256" key="5">
    <source>
        <dbReference type="ARBA" id="ARBA00022519"/>
    </source>
</evidence>
<dbReference type="RefSeq" id="WP_176785803.1">
    <property type="nucleotide sequence ID" value="NZ_FNCY01000005.1"/>
</dbReference>
<keyword evidence="3" id="KW-1003">Cell membrane</keyword>
<evidence type="ECO:0000256" key="11">
    <source>
        <dbReference type="SAM" id="Phobius"/>
    </source>
</evidence>
<dbReference type="Pfam" id="PF07963">
    <property type="entry name" value="N_methyl"/>
    <property type="match status" value="1"/>
</dbReference>
<dbReference type="NCBIfam" id="TIGR02532">
    <property type="entry name" value="IV_pilin_GFxxxE"/>
    <property type="match status" value="1"/>
</dbReference>
<evidence type="ECO:0000313" key="13">
    <source>
        <dbReference type="EMBL" id="SDH37882.1"/>
    </source>
</evidence>
<dbReference type="GO" id="GO:0015628">
    <property type="term" value="P:protein secretion by the type II secretion system"/>
    <property type="evidence" value="ECO:0007669"/>
    <property type="project" value="InterPro"/>
</dbReference>
<dbReference type="AlphaFoldDB" id="A0A1G8BXI8"/>
<comment type="similarity">
    <text evidence="9">Belongs to the GSP H family.</text>
</comment>
<proteinExistence type="inferred from homology"/>
<protein>
    <recommendedName>
        <fullName evidence="2">Type II secretion system protein H</fullName>
    </recommendedName>
    <alternativeName>
        <fullName evidence="10">General secretion pathway protein H</fullName>
    </alternativeName>
</protein>
<feature type="transmembrane region" description="Helical" evidence="11">
    <location>
        <begin position="12"/>
        <end position="34"/>
    </location>
</feature>
<evidence type="ECO:0000256" key="10">
    <source>
        <dbReference type="ARBA" id="ARBA00030775"/>
    </source>
</evidence>
<evidence type="ECO:0000256" key="8">
    <source>
        <dbReference type="ARBA" id="ARBA00023136"/>
    </source>
</evidence>
<dbReference type="Proteomes" id="UP000198607">
    <property type="component" value="Unassembled WGS sequence"/>
</dbReference>
<keyword evidence="4" id="KW-0488">Methylation</keyword>
<reference evidence="13 14" key="1">
    <citation type="submission" date="2016-10" db="EMBL/GenBank/DDBJ databases">
        <authorList>
            <person name="de Groot N.N."/>
        </authorList>
    </citation>
    <scope>NUCLEOTIDE SEQUENCE [LARGE SCALE GENOMIC DNA]</scope>
    <source>
        <strain evidence="13 14">DSM 5885</strain>
    </source>
</reference>
<evidence type="ECO:0000256" key="4">
    <source>
        <dbReference type="ARBA" id="ARBA00022481"/>
    </source>
</evidence>
<dbReference type="Gene3D" id="3.30.700.10">
    <property type="entry name" value="Glycoprotein, Type 4 Pilin"/>
    <property type="match status" value="1"/>
</dbReference>
<evidence type="ECO:0000256" key="1">
    <source>
        <dbReference type="ARBA" id="ARBA00004377"/>
    </source>
</evidence>
<evidence type="ECO:0000256" key="2">
    <source>
        <dbReference type="ARBA" id="ARBA00021549"/>
    </source>
</evidence>
<dbReference type="SUPFAM" id="SSF54523">
    <property type="entry name" value="Pili subunits"/>
    <property type="match status" value="1"/>
</dbReference>
<dbReference type="InterPro" id="IPR022346">
    <property type="entry name" value="T2SS_GspH"/>
</dbReference>
<evidence type="ECO:0000256" key="7">
    <source>
        <dbReference type="ARBA" id="ARBA00022989"/>
    </source>
</evidence>
<keyword evidence="14" id="KW-1185">Reference proteome</keyword>
<keyword evidence="8 11" id="KW-0472">Membrane</keyword>
<comment type="subcellular location">
    <subcellularLocation>
        <location evidence="1">Cell inner membrane</location>
        <topology evidence="1">Single-pass membrane protein</topology>
    </subcellularLocation>
</comment>
<dbReference type="GO" id="GO:0015627">
    <property type="term" value="C:type II protein secretion system complex"/>
    <property type="evidence" value="ECO:0007669"/>
    <property type="project" value="InterPro"/>
</dbReference>
<organism evidence="13 14">
    <name type="scientific">Propionivibrio dicarboxylicus</name>
    <dbReference type="NCBI Taxonomy" id="83767"/>
    <lineage>
        <taxon>Bacteria</taxon>
        <taxon>Pseudomonadati</taxon>
        <taxon>Pseudomonadota</taxon>
        <taxon>Betaproteobacteria</taxon>
        <taxon>Rhodocyclales</taxon>
        <taxon>Rhodocyclaceae</taxon>
        <taxon>Propionivibrio</taxon>
    </lineage>
</organism>
<evidence type="ECO:0000313" key="14">
    <source>
        <dbReference type="Proteomes" id="UP000198607"/>
    </source>
</evidence>
<evidence type="ECO:0000256" key="3">
    <source>
        <dbReference type="ARBA" id="ARBA00022475"/>
    </source>
</evidence>